<dbReference type="RefSeq" id="WP_356505837.1">
    <property type="nucleotide sequence ID" value="NZ_JBEXIP010000062.1"/>
</dbReference>
<accession>A0ABV2UL05</accession>
<dbReference type="Proteomes" id="UP001550044">
    <property type="component" value="Unassembled WGS sequence"/>
</dbReference>
<organism evidence="1 2">
    <name type="scientific">Streptomyces sp. 900116325</name>
    <dbReference type="NCBI Taxonomy" id="3154295"/>
    <lineage>
        <taxon>Bacteria</taxon>
        <taxon>Bacillati</taxon>
        <taxon>Actinomycetota</taxon>
        <taxon>Actinomycetes</taxon>
        <taxon>Kitasatosporales</taxon>
        <taxon>Streptomycetaceae</taxon>
        <taxon>Streptomyces</taxon>
    </lineage>
</organism>
<comment type="caution">
    <text evidence="1">The sequence shown here is derived from an EMBL/GenBank/DDBJ whole genome shotgun (WGS) entry which is preliminary data.</text>
</comment>
<sequence length="256" mass="27817">MPERTLNYDPTTPEGKAIGNLFRACKDIEDSDGRWNGGDTVEVVCDFFIRLGIDIKGDVYQVDPIAPEVIAPPADTANVTRLLIAAGPFVDDGYPTGHEGFFHAEADRDWCAECVLVTFPTAPPALVRVALSWLRQAGYAARQVPANSHTQAAVHVERGALYPQAPGASIAEQATRLLWLGGFTTPTVRPFDVVGTTTPTPVNWRPGWLRIDIVAPRTTGRDDREEAACAAALFTNHGWQIDHRATDILHVTPATP</sequence>
<name>A0ABV2UL05_9ACTN</name>
<gene>
    <name evidence="1" type="ORF">ABZV61_38620</name>
</gene>
<reference evidence="1 2" key="1">
    <citation type="submission" date="2024-06" db="EMBL/GenBank/DDBJ databases">
        <title>The Natural Products Discovery Center: Release of the First 8490 Sequenced Strains for Exploring Actinobacteria Biosynthetic Diversity.</title>
        <authorList>
            <person name="Kalkreuter E."/>
            <person name="Kautsar S.A."/>
            <person name="Yang D."/>
            <person name="Bader C.D."/>
            <person name="Teijaro C.N."/>
            <person name="Fluegel L."/>
            <person name="Davis C.M."/>
            <person name="Simpson J.R."/>
            <person name="Lauterbach L."/>
            <person name="Steele A.D."/>
            <person name="Gui C."/>
            <person name="Meng S."/>
            <person name="Li G."/>
            <person name="Viehrig K."/>
            <person name="Ye F."/>
            <person name="Su P."/>
            <person name="Kiefer A.F."/>
            <person name="Nichols A."/>
            <person name="Cepeda A.J."/>
            <person name="Yan W."/>
            <person name="Fan B."/>
            <person name="Jiang Y."/>
            <person name="Adhikari A."/>
            <person name="Zheng C.-J."/>
            <person name="Schuster L."/>
            <person name="Cowan T.M."/>
            <person name="Smanski M.J."/>
            <person name="Chevrette M.G."/>
            <person name="De Carvalho L.P.S."/>
            <person name="Shen B."/>
        </authorList>
    </citation>
    <scope>NUCLEOTIDE SEQUENCE [LARGE SCALE GENOMIC DNA]</scope>
    <source>
        <strain evidence="1 2">NPDC005137</strain>
    </source>
</reference>
<dbReference type="EMBL" id="JBEXIP010000062">
    <property type="protein sequence ID" value="MET8438528.1"/>
    <property type="molecule type" value="Genomic_DNA"/>
</dbReference>
<evidence type="ECO:0000313" key="2">
    <source>
        <dbReference type="Proteomes" id="UP001550044"/>
    </source>
</evidence>
<protein>
    <submittedName>
        <fullName evidence="1">Uncharacterized protein</fullName>
    </submittedName>
</protein>
<proteinExistence type="predicted"/>
<evidence type="ECO:0000313" key="1">
    <source>
        <dbReference type="EMBL" id="MET8438528.1"/>
    </source>
</evidence>
<keyword evidence="2" id="KW-1185">Reference proteome</keyword>